<name>A0ABV8PGI4_9SPHI</name>
<evidence type="ECO:0000313" key="6">
    <source>
        <dbReference type="EMBL" id="MFC4213170.1"/>
    </source>
</evidence>
<dbReference type="InterPro" id="IPR002569">
    <property type="entry name" value="Met_Sox_Rdtase_MsrA_dom"/>
</dbReference>
<accession>A0ABV8PGI4</accession>
<feature type="domain" description="Peptide methionine sulphoxide reductase MsrA" evidence="5">
    <location>
        <begin position="42"/>
        <end position="192"/>
    </location>
</feature>
<keyword evidence="1 4" id="KW-0560">Oxidoreductase</keyword>
<dbReference type="PROSITE" id="PS51257">
    <property type="entry name" value="PROKAR_LIPOPROTEIN"/>
    <property type="match status" value="1"/>
</dbReference>
<dbReference type="InterPro" id="IPR036509">
    <property type="entry name" value="Met_Sox_Rdtase_MsrA_sf"/>
</dbReference>
<proteinExistence type="inferred from homology"/>
<evidence type="ECO:0000256" key="4">
    <source>
        <dbReference type="HAMAP-Rule" id="MF_01401"/>
    </source>
</evidence>
<dbReference type="PANTHER" id="PTHR43774">
    <property type="entry name" value="PEPTIDE METHIONINE SULFOXIDE REDUCTASE"/>
    <property type="match status" value="1"/>
</dbReference>
<dbReference type="Pfam" id="PF01625">
    <property type="entry name" value="PMSR"/>
    <property type="match status" value="1"/>
</dbReference>
<keyword evidence="7" id="KW-1185">Reference proteome</keyword>
<evidence type="ECO:0000313" key="7">
    <source>
        <dbReference type="Proteomes" id="UP001595789"/>
    </source>
</evidence>
<dbReference type="HAMAP" id="MF_01401">
    <property type="entry name" value="MsrA"/>
    <property type="match status" value="1"/>
</dbReference>
<sequence length="220" mass="24791">MKISKFWLVGLVFLISCTDAQTKKNQQAFADLPKPKANEKVATFAGGCFWALAEGMSELKGVDKVVSGYSGGNTRNPTYEEVCSDNTGHAESVQVYYNPDVISYSQLAEAFFYAHDPTTVNRQGPDEGEDYRSVAFYRNAEEKKVLEEVMTKVNAGHHYNDKIVTQVVPFKVFYPAENYHQGYYRLNPNSGYIQGVSMPKVLKLRKSMNALIKPEFKDKI</sequence>
<organism evidence="6 7">
    <name type="scientific">Pedobacter lithocola</name>
    <dbReference type="NCBI Taxonomy" id="1908239"/>
    <lineage>
        <taxon>Bacteria</taxon>
        <taxon>Pseudomonadati</taxon>
        <taxon>Bacteroidota</taxon>
        <taxon>Sphingobacteriia</taxon>
        <taxon>Sphingobacteriales</taxon>
        <taxon>Sphingobacteriaceae</taxon>
        <taxon>Pedobacter</taxon>
    </lineage>
</organism>
<evidence type="ECO:0000256" key="3">
    <source>
        <dbReference type="ARBA" id="ARBA00048782"/>
    </source>
</evidence>
<evidence type="ECO:0000259" key="5">
    <source>
        <dbReference type="Pfam" id="PF01625"/>
    </source>
</evidence>
<reference evidence="7" key="1">
    <citation type="journal article" date="2019" name="Int. J. Syst. Evol. Microbiol.">
        <title>The Global Catalogue of Microorganisms (GCM) 10K type strain sequencing project: providing services to taxonomists for standard genome sequencing and annotation.</title>
        <authorList>
            <consortium name="The Broad Institute Genomics Platform"/>
            <consortium name="The Broad Institute Genome Sequencing Center for Infectious Disease"/>
            <person name="Wu L."/>
            <person name="Ma J."/>
        </authorList>
    </citation>
    <scope>NUCLEOTIDE SEQUENCE [LARGE SCALE GENOMIC DNA]</scope>
    <source>
        <strain evidence="7">CCM 8691</strain>
    </source>
</reference>
<protein>
    <recommendedName>
        <fullName evidence="4">Peptide methionine sulfoxide reductase MsrA</fullName>
        <shortName evidence="4">Protein-methionine-S-oxide reductase</shortName>
        <ecNumber evidence="4">1.8.4.11</ecNumber>
    </recommendedName>
    <alternativeName>
        <fullName evidence="4">Peptide-methionine (S)-S-oxide reductase</fullName>
        <shortName evidence="4">Peptide Met(O) reductase</shortName>
    </alternativeName>
</protein>
<dbReference type="SUPFAM" id="SSF55068">
    <property type="entry name" value="Peptide methionine sulfoxide reductase"/>
    <property type="match status" value="1"/>
</dbReference>
<dbReference type="EC" id="1.8.4.11" evidence="4"/>
<dbReference type="NCBIfam" id="TIGR00401">
    <property type="entry name" value="msrA"/>
    <property type="match status" value="1"/>
</dbReference>
<evidence type="ECO:0000256" key="1">
    <source>
        <dbReference type="ARBA" id="ARBA00023002"/>
    </source>
</evidence>
<feature type="active site" evidence="4">
    <location>
        <position position="48"/>
    </location>
</feature>
<evidence type="ECO:0000256" key="2">
    <source>
        <dbReference type="ARBA" id="ARBA00047806"/>
    </source>
</evidence>
<dbReference type="Gene3D" id="3.30.1060.10">
    <property type="entry name" value="Peptide methionine sulphoxide reductase MsrA"/>
    <property type="match status" value="1"/>
</dbReference>
<comment type="similarity">
    <text evidence="4">Belongs to the MsrA Met sulfoxide reductase family.</text>
</comment>
<gene>
    <name evidence="4 6" type="primary">msrA</name>
    <name evidence="6" type="ORF">ACFOWA_18400</name>
</gene>
<dbReference type="RefSeq" id="WP_378988059.1">
    <property type="nucleotide sequence ID" value="NZ_JBHSBW010000016.1"/>
</dbReference>
<dbReference type="EMBL" id="JBHSBW010000016">
    <property type="protein sequence ID" value="MFC4213170.1"/>
    <property type="molecule type" value="Genomic_DNA"/>
</dbReference>
<dbReference type="PANTHER" id="PTHR43774:SF1">
    <property type="entry name" value="PEPTIDE METHIONINE SULFOXIDE REDUCTASE MSRA 2"/>
    <property type="match status" value="1"/>
</dbReference>
<comment type="catalytic activity">
    <reaction evidence="3 4">
        <text>[thioredoxin]-disulfide + L-methionine + H2O = L-methionine (S)-S-oxide + [thioredoxin]-dithiol</text>
        <dbReference type="Rhea" id="RHEA:19993"/>
        <dbReference type="Rhea" id="RHEA-COMP:10698"/>
        <dbReference type="Rhea" id="RHEA-COMP:10700"/>
        <dbReference type="ChEBI" id="CHEBI:15377"/>
        <dbReference type="ChEBI" id="CHEBI:29950"/>
        <dbReference type="ChEBI" id="CHEBI:50058"/>
        <dbReference type="ChEBI" id="CHEBI:57844"/>
        <dbReference type="ChEBI" id="CHEBI:58772"/>
        <dbReference type="EC" id="1.8.4.11"/>
    </reaction>
</comment>
<dbReference type="GO" id="GO:0008113">
    <property type="term" value="F:peptide-methionine (S)-S-oxide reductase activity"/>
    <property type="evidence" value="ECO:0007669"/>
    <property type="project" value="UniProtKB-EC"/>
</dbReference>
<comment type="function">
    <text evidence="4">Has an important function as a repair enzyme for proteins that have been inactivated by oxidation. Catalyzes the reversible oxidation-reduction of methionine sulfoxide in proteins to methionine.</text>
</comment>
<comment type="caution">
    <text evidence="6">The sequence shown here is derived from an EMBL/GenBank/DDBJ whole genome shotgun (WGS) entry which is preliminary data.</text>
</comment>
<dbReference type="Proteomes" id="UP001595789">
    <property type="component" value="Unassembled WGS sequence"/>
</dbReference>
<comment type="catalytic activity">
    <reaction evidence="2 4">
        <text>L-methionyl-[protein] + [thioredoxin]-disulfide + H2O = L-methionyl-(S)-S-oxide-[protein] + [thioredoxin]-dithiol</text>
        <dbReference type="Rhea" id="RHEA:14217"/>
        <dbReference type="Rhea" id="RHEA-COMP:10698"/>
        <dbReference type="Rhea" id="RHEA-COMP:10700"/>
        <dbReference type="Rhea" id="RHEA-COMP:12313"/>
        <dbReference type="Rhea" id="RHEA-COMP:12315"/>
        <dbReference type="ChEBI" id="CHEBI:15377"/>
        <dbReference type="ChEBI" id="CHEBI:16044"/>
        <dbReference type="ChEBI" id="CHEBI:29950"/>
        <dbReference type="ChEBI" id="CHEBI:44120"/>
        <dbReference type="ChEBI" id="CHEBI:50058"/>
        <dbReference type="EC" id="1.8.4.11"/>
    </reaction>
</comment>